<dbReference type="InterPro" id="IPR044946">
    <property type="entry name" value="Restrct_endonuc_typeI_TRD_sf"/>
</dbReference>
<evidence type="ECO:0000256" key="1">
    <source>
        <dbReference type="ARBA" id="ARBA00010923"/>
    </source>
</evidence>
<evidence type="ECO:0000256" key="2">
    <source>
        <dbReference type="ARBA" id="ARBA00022747"/>
    </source>
</evidence>
<feature type="domain" description="Type I restriction modification DNA specificity" evidence="4">
    <location>
        <begin position="15"/>
        <end position="186"/>
    </location>
</feature>
<protein>
    <submittedName>
        <fullName evidence="5">Type I restriction enzyme, S subunit</fullName>
    </submittedName>
</protein>
<name>S3T778_9GAMM</name>
<sequence length="388" mass="44040">MSNISYIEKLLDGVEVEWKPLGEVARFINGRAYKKPELLEQGKYPVLRVGNFFTNENWYYSDLELDEDKYCDNGDLLYAWSASFGPRIWEGGKVIYHYHIWKVIPNVNQVLKKFLFYLLEWDTKALQGEHATGSTMMHVSKGAIESRLVPIPCPDNPEKSLAVQAEIVRILDAFTAMTAELTAELNLRKKQYNYYREKLLASELPSSKTATLGEVLDMRAGRHIKAKDISAIKNTEHKYICFGGNGSRGFVQAHSHDGDYALIGRQGALCGNVKRATGKFYATEHAVVCTPKEEIDIDWVFHMLTFMNLNQYKSQSAQPGLAVGNLANLAINVPPISVQKKIAKILNKFDTLTTSLQEGLPREIELRQKQYEYYRELLLSFPKSDEAA</sequence>
<evidence type="ECO:0000313" key="6">
    <source>
        <dbReference type="Proteomes" id="UP000014559"/>
    </source>
</evidence>
<organism evidence="5 6">
    <name type="scientific">Acinetobacter colistiniresistens</name>
    <dbReference type="NCBI Taxonomy" id="280145"/>
    <lineage>
        <taxon>Bacteria</taxon>
        <taxon>Pseudomonadati</taxon>
        <taxon>Pseudomonadota</taxon>
        <taxon>Gammaproteobacteria</taxon>
        <taxon>Moraxellales</taxon>
        <taxon>Moraxellaceae</taxon>
        <taxon>Acinetobacter</taxon>
    </lineage>
</organism>
<dbReference type="InterPro" id="IPR051212">
    <property type="entry name" value="Type-I_RE_S_subunit"/>
</dbReference>
<dbReference type="GeneID" id="45417329"/>
<dbReference type="CDD" id="cd17254">
    <property type="entry name" value="RMtype1_S_FclI-TRD1-CR1_like"/>
    <property type="match status" value="1"/>
</dbReference>
<dbReference type="PANTHER" id="PTHR43140">
    <property type="entry name" value="TYPE-1 RESTRICTION ENZYME ECOKI SPECIFICITY PROTEIN"/>
    <property type="match status" value="1"/>
</dbReference>
<dbReference type="PANTHER" id="PTHR43140:SF1">
    <property type="entry name" value="TYPE I RESTRICTION ENZYME ECOKI SPECIFICITY SUBUNIT"/>
    <property type="match status" value="1"/>
</dbReference>
<reference evidence="5 6" key="1">
    <citation type="submission" date="2013-06" db="EMBL/GenBank/DDBJ databases">
        <title>The Genome Sequence of Acinetobacter sp. NIPH 2036.</title>
        <authorList>
            <consortium name="The Broad Institute Genome Sequencing Platform"/>
            <consortium name="The Broad Institute Genome Sequencing Center for Infectious Disease"/>
            <person name="Cerqueira G."/>
            <person name="Feldgarden M."/>
            <person name="Courvalin P."/>
            <person name="Perichon B."/>
            <person name="Grillot-Courvalin C."/>
            <person name="Clermont D."/>
            <person name="Rocha E."/>
            <person name="Yoon E.-J."/>
            <person name="Nemec A."/>
            <person name="Young S.K."/>
            <person name="Zeng Q."/>
            <person name="Gargeya S."/>
            <person name="Fitzgerald M."/>
            <person name="Abouelleil A."/>
            <person name="Alvarado L."/>
            <person name="Berlin A.M."/>
            <person name="Chapman S.B."/>
            <person name="Dewar J."/>
            <person name="Goldberg J."/>
            <person name="Griggs A."/>
            <person name="Gujja S."/>
            <person name="Hansen M."/>
            <person name="Howarth C."/>
            <person name="Imamovic A."/>
            <person name="Larimer J."/>
            <person name="McCowan C."/>
            <person name="Murphy C."/>
            <person name="Pearson M."/>
            <person name="Priest M."/>
            <person name="Roberts A."/>
            <person name="Saif S."/>
            <person name="Shea T."/>
            <person name="Sykes S."/>
            <person name="Wortman J."/>
            <person name="Nusbaum C."/>
            <person name="Birren B."/>
        </authorList>
    </citation>
    <scope>NUCLEOTIDE SEQUENCE [LARGE SCALE GENOMIC DNA]</scope>
    <source>
        <strain evidence="5 6">NIPH 2036</strain>
    </source>
</reference>
<evidence type="ECO:0000256" key="3">
    <source>
        <dbReference type="ARBA" id="ARBA00023125"/>
    </source>
</evidence>
<dbReference type="Pfam" id="PF01420">
    <property type="entry name" value="Methylase_S"/>
    <property type="match status" value="2"/>
</dbReference>
<dbReference type="SUPFAM" id="SSF116734">
    <property type="entry name" value="DNA methylase specificity domain"/>
    <property type="match status" value="2"/>
</dbReference>
<feature type="domain" description="Type I restriction modification DNA specificity" evidence="4">
    <location>
        <begin position="208"/>
        <end position="365"/>
    </location>
</feature>
<keyword evidence="2" id="KW-0680">Restriction system</keyword>
<comment type="similarity">
    <text evidence="1">Belongs to the type-I restriction system S methylase family.</text>
</comment>
<dbReference type="GO" id="GO:0009307">
    <property type="term" value="P:DNA restriction-modification system"/>
    <property type="evidence" value="ECO:0007669"/>
    <property type="project" value="UniProtKB-KW"/>
</dbReference>
<dbReference type="AlphaFoldDB" id="S3T778"/>
<dbReference type="HOGENOM" id="CLU_021095_6_0_6"/>
<dbReference type="Proteomes" id="UP000014559">
    <property type="component" value="Unassembled WGS sequence"/>
</dbReference>
<gene>
    <name evidence="5" type="ORF">F907_02455</name>
</gene>
<evidence type="ECO:0000313" key="5">
    <source>
        <dbReference type="EMBL" id="EPG36758.1"/>
    </source>
</evidence>
<dbReference type="InterPro" id="IPR000055">
    <property type="entry name" value="Restrct_endonuc_typeI_TRD"/>
</dbReference>
<dbReference type="Gene3D" id="3.90.220.20">
    <property type="entry name" value="DNA methylase specificity domains"/>
    <property type="match status" value="2"/>
</dbReference>
<dbReference type="GO" id="GO:0003677">
    <property type="term" value="F:DNA binding"/>
    <property type="evidence" value="ECO:0007669"/>
    <property type="project" value="UniProtKB-KW"/>
</dbReference>
<evidence type="ECO:0000259" key="4">
    <source>
        <dbReference type="Pfam" id="PF01420"/>
    </source>
</evidence>
<dbReference type="EMBL" id="ATGK01000013">
    <property type="protein sequence ID" value="EPG36758.1"/>
    <property type="molecule type" value="Genomic_DNA"/>
</dbReference>
<dbReference type="RefSeq" id="WP_016652908.1">
    <property type="nucleotide sequence ID" value="NZ_KE340381.1"/>
</dbReference>
<proteinExistence type="inferred from homology"/>
<accession>S3T778</accession>
<dbReference type="CDD" id="cd17266">
    <property type="entry name" value="RMtype1_S_Sau1132ORF3780P-TRD2-CR2_like"/>
    <property type="match status" value="1"/>
</dbReference>
<keyword evidence="3" id="KW-0238">DNA-binding</keyword>
<dbReference type="PATRIC" id="fig|1217696.3.peg.2415"/>
<comment type="caution">
    <text evidence="5">The sequence shown here is derived from an EMBL/GenBank/DDBJ whole genome shotgun (WGS) entry which is preliminary data.</text>
</comment>